<dbReference type="Pfam" id="PF00734">
    <property type="entry name" value="CBM_1"/>
    <property type="match status" value="5"/>
</dbReference>
<evidence type="ECO:0000256" key="9">
    <source>
        <dbReference type="ARBA" id="ARBA00023033"/>
    </source>
</evidence>
<evidence type="ECO:0000259" key="18">
    <source>
        <dbReference type="PROSITE" id="PS51164"/>
    </source>
</evidence>
<comment type="caution">
    <text evidence="19">The sequence shown here is derived from an EMBL/GenBank/DDBJ whole genome shotgun (WGS) entry which is preliminary data.</text>
</comment>
<keyword evidence="9" id="KW-0503">Monooxygenase</keyword>
<dbReference type="SUPFAM" id="SSF57180">
    <property type="entry name" value="Cellulose-binding domain"/>
    <property type="match status" value="5"/>
</dbReference>
<evidence type="ECO:0000256" key="2">
    <source>
        <dbReference type="ARBA" id="ARBA00004613"/>
    </source>
</evidence>
<feature type="region of interest" description="Disordered" evidence="16">
    <location>
        <begin position="404"/>
        <end position="428"/>
    </location>
</feature>
<keyword evidence="5 17" id="KW-0732">Signal</keyword>
<feature type="region of interest" description="Disordered" evidence="16">
    <location>
        <begin position="551"/>
        <end position="571"/>
    </location>
</feature>
<dbReference type="CDD" id="cd21175">
    <property type="entry name" value="LPMO_AA9"/>
    <property type="match status" value="1"/>
</dbReference>
<evidence type="ECO:0000256" key="11">
    <source>
        <dbReference type="ARBA" id="ARBA00023277"/>
    </source>
</evidence>
<evidence type="ECO:0000256" key="8">
    <source>
        <dbReference type="ARBA" id="ARBA00023008"/>
    </source>
</evidence>
<keyword evidence="10 15" id="KW-1015">Disulfide bond</keyword>
<evidence type="ECO:0000256" key="3">
    <source>
        <dbReference type="ARBA" id="ARBA00022525"/>
    </source>
</evidence>
<evidence type="ECO:0000256" key="16">
    <source>
        <dbReference type="SAM" id="MobiDB-lite"/>
    </source>
</evidence>
<dbReference type="PROSITE" id="PS00562">
    <property type="entry name" value="CBM1_1"/>
    <property type="match status" value="5"/>
</dbReference>
<keyword evidence="11 15" id="KW-0119">Carbohydrate metabolism</keyword>
<dbReference type="PANTHER" id="PTHR33353">
    <property type="entry name" value="PUTATIVE (AFU_ORTHOLOGUE AFUA_1G12560)-RELATED"/>
    <property type="match status" value="1"/>
</dbReference>
<feature type="compositionally biased region" description="Low complexity" evidence="16">
    <location>
        <begin position="404"/>
        <end position="417"/>
    </location>
</feature>
<feature type="domain" description="CBM1" evidence="18">
    <location>
        <begin position="492"/>
        <end position="528"/>
    </location>
</feature>
<evidence type="ECO:0000256" key="14">
    <source>
        <dbReference type="ARBA" id="ARBA00045077"/>
    </source>
</evidence>
<proteinExistence type="inferred from homology"/>
<evidence type="ECO:0000256" key="5">
    <source>
        <dbReference type="ARBA" id="ARBA00022729"/>
    </source>
</evidence>
<keyword evidence="4" id="KW-0479">Metal-binding</keyword>
<dbReference type="InterPro" id="IPR000254">
    <property type="entry name" value="CBD"/>
</dbReference>
<feature type="signal peptide" evidence="17">
    <location>
        <begin position="1"/>
        <end position="18"/>
    </location>
</feature>
<evidence type="ECO:0000256" key="4">
    <source>
        <dbReference type="ARBA" id="ARBA00022723"/>
    </source>
</evidence>
<comment type="subcellular location">
    <subcellularLocation>
        <location evidence="2 15">Secreted</location>
    </subcellularLocation>
</comment>
<dbReference type="InterPro" id="IPR035971">
    <property type="entry name" value="CBD_sf"/>
</dbReference>
<dbReference type="GO" id="GO:0016787">
    <property type="term" value="F:hydrolase activity"/>
    <property type="evidence" value="ECO:0007669"/>
    <property type="project" value="UniProtKB-KW"/>
</dbReference>
<dbReference type="InterPro" id="IPR005103">
    <property type="entry name" value="AA9_LPMO"/>
</dbReference>
<dbReference type="Gene3D" id="2.70.50.70">
    <property type="match status" value="1"/>
</dbReference>
<evidence type="ECO:0000256" key="12">
    <source>
        <dbReference type="ARBA" id="ARBA00023326"/>
    </source>
</evidence>
<dbReference type="GeneID" id="98142166"/>
<dbReference type="SMART" id="SM00236">
    <property type="entry name" value="fCBD"/>
    <property type="match status" value="5"/>
</dbReference>
<feature type="region of interest" description="Disordered" evidence="16">
    <location>
        <begin position="330"/>
        <end position="355"/>
    </location>
</feature>
<dbReference type="EC" id="1.14.99.56" evidence="15"/>
<feature type="domain" description="CBM1" evidence="18">
    <location>
        <begin position="421"/>
        <end position="457"/>
    </location>
</feature>
<dbReference type="RefSeq" id="XP_070889116.1">
    <property type="nucleotide sequence ID" value="XM_071027094.1"/>
</dbReference>
<comment type="similarity">
    <text evidence="13">Belongs to the polysaccharide monooxygenase AA9 family.</text>
</comment>
<keyword evidence="3 15" id="KW-0964">Secreted</keyword>
<name>A0ABR4M0H8_9EURO</name>
<accession>A0ABR4M0H8</accession>
<feature type="domain" description="CBM1" evidence="18">
    <location>
        <begin position="275"/>
        <end position="311"/>
    </location>
</feature>
<feature type="region of interest" description="Disordered" evidence="16">
    <location>
        <begin position="246"/>
        <end position="282"/>
    </location>
</feature>
<keyword evidence="12 15" id="KW-0624">Polysaccharide degradation</keyword>
<feature type="domain" description="CBM1" evidence="18">
    <location>
        <begin position="348"/>
        <end position="384"/>
    </location>
</feature>
<evidence type="ECO:0000256" key="1">
    <source>
        <dbReference type="ARBA" id="ARBA00001973"/>
    </source>
</evidence>
<organism evidence="19 20">
    <name type="scientific">Aspergillus lucknowensis</name>
    <dbReference type="NCBI Taxonomy" id="176173"/>
    <lineage>
        <taxon>Eukaryota</taxon>
        <taxon>Fungi</taxon>
        <taxon>Dikarya</taxon>
        <taxon>Ascomycota</taxon>
        <taxon>Pezizomycotina</taxon>
        <taxon>Eurotiomycetes</taxon>
        <taxon>Eurotiomycetidae</taxon>
        <taxon>Eurotiales</taxon>
        <taxon>Aspergillaceae</taxon>
        <taxon>Aspergillus</taxon>
        <taxon>Aspergillus subgen. Nidulantes</taxon>
    </lineage>
</organism>
<dbReference type="Pfam" id="PF03443">
    <property type="entry name" value="AA9"/>
    <property type="match status" value="1"/>
</dbReference>
<evidence type="ECO:0000313" key="19">
    <source>
        <dbReference type="EMBL" id="KAL2870137.1"/>
    </source>
</evidence>
<evidence type="ECO:0000313" key="20">
    <source>
        <dbReference type="Proteomes" id="UP001610432"/>
    </source>
</evidence>
<reference evidence="19 20" key="1">
    <citation type="submission" date="2024-07" db="EMBL/GenBank/DDBJ databases">
        <title>Section-level genome sequencing and comparative genomics of Aspergillus sections Usti and Cavernicolus.</title>
        <authorList>
            <consortium name="Lawrence Berkeley National Laboratory"/>
            <person name="Nybo J.L."/>
            <person name="Vesth T.C."/>
            <person name="Theobald S."/>
            <person name="Frisvad J.C."/>
            <person name="Larsen T.O."/>
            <person name="Kjaerboelling I."/>
            <person name="Rothschild-Mancinelli K."/>
            <person name="Lyhne E.K."/>
            <person name="Kogle M.E."/>
            <person name="Barry K."/>
            <person name="Clum A."/>
            <person name="Na H."/>
            <person name="Ledsgaard L."/>
            <person name="Lin J."/>
            <person name="Lipzen A."/>
            <person name="Kuo A."/>
            <person name="Riley R."/>
            <person name="Mondo S."/>
            <person name="Labutti K."/>
            <person name="Haridas S."/>
            <person name="Pangalinan J."/>
            <person name="Salamov A.A."/>
            <person name="Simmons B.A."/>
            <person name="Magnuson J.K."/>
            <person name="Chen J."/>
            <person name="Drula E."/>
            <person name="Henrissat B."/>
            <person name="Wiebenga A."/>
            <person name="Lubbers R.J."/>
            <person name="Gomes A.C."/>
            <person name="Macurrencykelacurrency M.R."/>
            <person name="Stajich J."/>
            <person name="Grigoriev I.V."/>
            <person name="Mortensen U.H."/>
            <person name="De Vries R.P."/>
            <person name="Baker S.E."/>
            <person name="Andersen M.R."/>
        </authorList>
    </citation>
    <scope>NUCLEOTIDE SEQUENCE [LARGE SCALE GENOMIC DNA]</scope>
    <source>
        <strain evidence="19 20">CBS 449.75</strain>
    </source>
</reference>
<dbReference type="Proteomes" id="UP001610432">
    <property type="component" value="Unassembled WGS sequence"/>
</dbReference>
<gene>
    <name evidence="19" type="ORF">BJX67DRAFT_307868</name>
</gene>
<keyword evidence="19" id="KW-0378">Hydrolase</keyword>
<feature type="compositionally biased region" description="Low complexity" evidence="16">
    <location>
        <begin position="551"/>
        <end position="562"/>
    </location>
</feature>
<comment type="function">
    <text evidence="15">Lytic polysaccharide monooxygenase (LMPO) that depolymerizes crystalline and amorphous polysaccharides via the oxidation of scissile alpha- or beta-(1-4)-glycosidic bonds, yielding C1 and/or C4 oxidation products. Catalysis by LPMOs requires the reduction of the active-site copper from Cu(II) to Cu(I) by a reducing agent and H(2)O(2) or O(2) as a cosubstrate.</text>
</comment>
<protein>
    <recommendedName>
        <fullName evidence="15">AA9 family lytic polysaccharide monooxygenase</fullName>
        <ecNumber evidence="15">1.14.99.56</ecNumber>
    </recommendedName>
    <alternativeName>
        <fullName evidence="15">Endo-beta-1,4-glucanase</fullName>
    </alternativeName>
    <alternativeName>
        <fullName evidence="15">Glycosyl hydrolase 61 family protein</fullName>
    </alternativeName>
</protein>
<dbReference type="EMBL" id="JBFXLQ010000007">
    <property type="protein sequence ID" value="KAL2870137.1"/>
    <property type="molecule type" value="Genomic_DNA"/>
</dbReference>
<keyword evidence="7" id="KW-0560">Oxidoreductase</keyword>
<sequence length="603" mass="60386">MRAAALLALAASAKLASAHTTVFAVWINDEDQGLGNSADGYIRSPPNNNPVMDVTSSDMTCNVGGDSPVAKTLDVKSGDKVTFEWHHATRDDSDDIIDLTHLGPVLVYMAPTEQGSAGSGWVKIAENGYADGTWAVETLVANRGKHSITVPDVPAGEYLLRPEIIALHQGNTEGGAQFYMECVQVSVTSDGANALPEGVSIPGAYTATDPGILFDLYSPFDSYPIPGPEVWDGAAAAKAAPSKPVIPTLATRASPTGSPTGSPTPSPTGTPGPGGEAGEFEQCGGIGFTGPTTCASGLTCTVVNEYYSQCLGGNSGMKINAAKLIKAASSTGSATPTSSPTSTPGPGGEAGEWQQCGGIGYSGPTTCASGFTCTVINEYYSQCIGGASAAKIAAAKLIKAASSTGSATPTSSPTSTPGPGGEAGEWQQCGGIGYSGPTTCASGFTCTVINEYYSQCIGGASAAKIAAAKLIKAATPTGSPTSTPTSTPGPGGEAGEWEQCGGIGFTGPTTCASGLTCTVVNEYYSQCLAASGSRVPAPDFFKALIATPTGSPTGSATPTSTPGPGGEAGEWEQCGGVGFTGPTTCASGLTCTVINEYYSQCVA</sequence>
<dbReference type="PANTHER" id="PTHR33353:SF17">
    <property type="entry name" value="ENDO-BETA-1,4-GLUCANASE D"/>
    <property type="match status" value="1"/>
</dbReference>
<feature type="compositionally biased region" description="Low complexity" evidence="16">
    <location>
        <begin position="474"/>
        <end position="488"/>
    </location>
</feature>
<evidence type="ECO:0000256" key="17">
    <source>
        <dbReference type="SAM" id="SignalP"/>
    </source>
</evidence>
<evidence type="ECO:0000256" key="7">
    <source>
        <dbReference type="ARBA" id="ARBA00023002"/>
    </source>
</evidence>
<dbReference type="PROSITE" id="PS51164">
    <property type="entry name" value="CBM1_2"/>
    <property type="match status" value="5"/>
</dbReference>
<evidence type="ECO:0000256" key="15">
    <source>
        <dbReference type="RuleBase" id="RU368122"/>
    </source>
</evidence>
<comment type="catalytic activity">
    <reaction evidence="14 15">
        <text>[(1-&gt;4)-beta-D-glucosyl]n+m + reduced acceptor + O2 = 4-dehydro-beta-D-glucosyl-[(1-&gt;4)-beta-D-glucosyl]n-1 + [(1-&gt;4)-beta-D-glucosyl]m + acceptor + H2O.</text>
        <dbReference type="EC" id="1.14.99.56"/>
    </reaction>
</comment>
<comment type="domain">
    <text evidence="15">Has a modular structure: an endo-beta-1,4-glucanase catalytic module at the N-terminus, a linker rich in serines and threonines, and a C-terminal carbohydrate-binding module (CBM).</text>
</comment>
<evidence type="ECO:0000256" key="6">
    <source>
        <dbReference type="ARBA" id="ARBA00023001"/>
    </source>
</evidence>
<evidence type="ECO:0000256" key="10">
    <source>
        <dbReference type="ARBA" id="ARBA00023157"/>
    </source>
</evidence>
<feature type="domain" description="CBM1" evidence="18">
    <location>
        <begin position="566"/>
        <end position="602"/>
    </location>
</feature>
<keyword evidence="8" id="KW-0186">Copper</keyword>
<feature type="compositionally biased region" description="Low complexity" evidence="16">
    <location>
        <begin position="330"/>
        <end position="344"/>
    </location>
</feature>
<evidence type="ECO:0000256" key="13">
    <source>
        <dbReference type="ARBA" id="ARBA00044502"/>
    </source>
</evidence>
<dbReference type="InterPro" id="IPR049892">
    <property type="entry name" value="AA9"/>
</dbReference>
<feature type="region of interest" description="Disordered" evidence="16">
    <location>
        <begin position="474"/>
        <end position="498"/>
    </location>
</feature>
<keyword evidence="20" id="KW-1185">Reference proteome</keyword>
<keyword evidence="6 15" id="KW-0136">Cellulose degradation</keyword>
<comment type="cofactor">
    <cofactor evidence="1">
        <name>Cu(2+)</name>
        <dbReference type="ChEBI" id="CHEBI:29036"/>
    </cofactor>
</comment>
<feature type="chain" id="PRO_5045796754" description="AA9 family lytic polysaccharide monooxygenase" evidence="17">
    <location>
        <begin position="19"/>
        <end position="603"/>
    </location>
</feature>